<evidence type="ECO:0000256" key="5">
    <source>
        <dbReference type="ARBA" id="ARBA00023054"/>
    </source>
</evidence>
<dbReference type="GO" id="GO:0030658">
    <property type="term" value="C:transport vesicle membrane"/>
    <property type="evidence" value="ECO:0007669"/>
    <property type="project" value="UniProtKB-SubCell"/>
</dbReference>
<evidence type="ECO:0000313" key="11">
    <source>
        <dbReference type="EnsemblPlants" id="TraesCS5D02G215400.3"/>
    </source>
</evidence>
<keyword evidence="8" id="KW-0813">Transport</keyword>
<keyword evidence="3 8" id="KW-0812">Transmembrane</keyword>
<dbReference type="Gramene" id="TraesRN5D0100527400.3">
    <property type="protein sequence ID" value="TraesRN5D0100527400.3"/>
    <property type="gene ID" value="TraesRN5D0100527400"/>
</dbReference>
<evidence type="ECO:0000256" key="7">
    <source>
        <dbReference type="ARBA" id="ARBA00023329"/>
    </source>
</evidence>
<accession>A0A3B6MT05</accession>
<dbReference type="EnsemblPlants" id="TraesCS5D02G215400.3">
    <property type="protein sequence ID" value="TraesCS5D02G215400.3"/>
    <property type="gene ID" value="TraesCS5D02G215400"/>
</dbReference>
<reference evidence="11" key="2">
    <citation type="submission" date="2018-10" db="UniProtKB">
        <authorList>
            <consortium name="EnsemblPlants"/>
        </authorList>
    </citation>
    <scope>IDENTIFICATION</scope>
</reference>
<dbReference type="SMR" id="A0A3B6MT05"/>
<evidence type="ECO:0000256" key="8">
    <source>
        <dbReference type="RuleBase" id="RU363122"/>
    </source>
</evidence>
<dbReference type="Gramene" id="TraesCS5D02G215400.3">
    <property type="protein sequence ID" value="TraesCS5D02G215400.3"/>
    <property type="gene ID" value="TraesCS5D02G215400"/>
</dbReference>
<dbReference type="PANTHER" id="PTHR10687:SF91">
    <property type="entry name" value="SECRETORY CARRIER-ASSOCIATED MEMBRANE PROTEIN 4"/>
    <property type="match status" value="1"/>
</dbReference>
<feature type="transmembrane region" description="Helical" evidence="8">
    <location>
        <begin position="186"/>
        <end position="208"/>
    </location>
</feature>
<evidence type="ECO:0000256" key="10">
    <source>
        <dbReference type="SAM" id="MobiDB-lite"/>
    </source>
</evidence>
<comment type="similarity">
    <text evidence="2 8">Belongs to the SCAMP family.</text>
</comment>
<dbReference type="GO" id="GO:0015031">
    <property type="term" value="P:protein transport"/>
    <property type="evidence" value="ECO:0007669"/>
    <property type="project" value="InterPro"/>
</dbReference>
<evidence type="ECO:0000256" key="4">
    <source>
        <dbReference type="ARBA" id="ARBA00022989"/>
    </source>
</evidence>
<dbReference type="Pfam" id="PF04144">
    <property type="entry name" value="SCAMP"/>
    <property type="match status" value="1"/>
</dbReference>
<protein>
    <recommendedName>
        <fullName evidence="8">Secretory carrier-associated membrane protein</fullName>
        <shortName evidence="8">Secretory carrier membrane protein</shortName>
    </recommendedName>
</protein>
<keyword evidence="4 8" id="KW-1133">Transmembrane helix</keyword>
<feature type="transmembrane region" description="Helical" evidence="8">
    <location>
        <begin position="228"/>
        <end position="248"/>
    </location>
</feature>
<evidence type="ECO:0000256" key="3">
    <source>
        <dbReference type="ARBA" id="ARBA00022692"/>
    </source>
</evidence>
<feature type="region of interest" description="Disordered" evidence="10">
    <location>
        <begin position="1"/>
        <end position="53"/>
    </location>
</feature>
<dbReference type="AlphaFoldDB" id="A0A3B6MT05"/>
<keyword evidence="7 8" id="KW-0968">Cytoplasmic vesicle</keyword>
<feature type="transmembrane region" description="Helical" evidence="8">
    <location>
        <begin position="122"/>
        <end position="147"/>
    </location>
</feature>
<proteinExistence type="inferred from homology"/>
<evidence type="ECO:0000256" key="1">
    <source>
        <dbReference type="ARBA" id="ARBA00004003"/>
    </source>
</evidence>
<comment type="subcellular location">
    <subcellularLocation>
        <location evidence="8">Cell membrane</location>
        <topology evidence="8">Multi-pass membrane protein</topology>
    </subcellularLocation>
    <subcellularLocation>
        <location evidence="8">Cytoplasmic vesicle</location>
        <location evidence="8">Secretory vesicle membrane</location>
        <topology evidence="8">Multi-pass membrane protein</topology>
    </subcellularLocation>
</comment>
<feature type="coiled-coil region" evidence="9">
    <location>
        <begin position="58"/>
        <end position="85"/>
    </location>
</feature>
<keyword evidence="8" id="KW-1003">Cell membrane</keyword>
<dbReference type="PANTHER" id="PTHR10687">
    <property type="entry name" value="SECRETORY CARRIER-ASSOCIATED MEMBRANE PROTEIN SCAMP"/>
    <property type="match status" value="1"/>
</dbReference>
<keyword evidence="6 8" id="KW-0472">Membrane</keyword>
<keyword evidence="12" id="KW-1185">Reference proteome</keyword>
<evidence type="ECO:0000313" key="12">
    <source>
        <dbReference type="Proteomes" id="UP000019116"/>
    </source>
</evidence>
<dbReference type="InterPro" id="IPR007273">
    <property type="entry name" value="SCAMP"/>
</dbReference>
<evidence type="ECO:0000256" key="9">
    <source>
        <dbReference type="SAM" id="Coils"/>
    </source>
</evidence>
<feature type="transmembrane region" description="Helical" evidence="8">
    <location>
        <begin position="153"/>
        <end position="174"/>
    </location>
</feature>
<dbReference type="Proteomes" id="UP000019116">
    <property type="component" value="Chromosome 5D"/>
</dbReference>
<comment type="function">
    <text evidence="1 8">Probably involved in membrane trafficking.</text>
</comment>
<dbReference type="Gramene" id="TraesCS5D03G0505100.3">
    <property type="protein sequence ID" value="TraesCS5D03G0505100.3.CDS"/>
    <property type="gene ID" value="TraesCS5D03G0505100"/>
</dbReference>
<sequence length="286" mass="32627">MAGRTRYDNPFEESGGDEVNPFAQPRPSPPSSTRLSPLPPEPADFYNDFASPHTNKDMKTMEKELLAKEAELNRREKEIRRREEAAARAGVVIEEKNWPPFFPIIHHDIKNEIPVHLQRTQYFAFASLLGLITCLFWNIACVTAAWIKGEGPKIWFLAVIYFILGCPGAYYLWYRPLYRAMRNDSALKFGWFFLFYLVHIAFCVYAAISPSIMFVGKSLTGIFPSISLIGKSVIVGVFYFLGFAMFCLESSLSMWVIQVILSLHLSQYLCFDPVDSEEPINGLLIN</sequence>
<gene>
    <name evidence="11" type="primary">LOC123121507</name>
</gene>
<keyword evidence="5 9" id="KW-0175">Coiled coil</keyword>
<evidence type="ECO:0000256" key="6">
    <source>
        <dbReference type="ARBA" id="ARBA00023136"/>
    </source>
</evidence>
<organism evidence="11">
    <name type="scientific">Triticum aestivum</name>
    <name type="common">Wheat</name>
    <dbReference type="NCBI Taxonomy" id="4565"/>
    <lineage>
        <taxon>Eukaryota</taxon>
        <taxon>Viridiplantae</taxon>
        <taxon>Streptophyta</taxon>
        <taxon>Embryophyta</taxon>
        <taxon>Tracheophyta</taxon>
        <taxon>Spermatophyta</taxon>
        <taxon>Magnoliopsida</taxon>
        <taxon>Liliopsida</taxon>
        <taxon>Poales</taxon>
        <taxon>Poaceae</taxon>
        <taxon>BOP clade</taxon>
        <taxon>Pooideae</taxon>
        <taxon>Triticodae</taxon>
        <taxon>Triticeae</taxon>
        <taxon>Triticinae</taxon>
        <taxon>Triticum</taxon>
    </lineage>
</organism>
<evidence type="ECO:0000256" key="2">
    <source>
        <dbReference type="ARBA" id="ARBA00010482"/>
    </source>
</evidence>
<dbReference type="OrthoDB" id="242866at2759"/>
<dbReference type="GO" id="GO:0005886">
    <property type="term" value="C:plasma membrane"/>
    <property type="evidence" value="ECO:0007669"/>
    <property type="project" value="UniProtKB-SubCell"/>
</dbReference>
<reference evidence="11" key="1">
    <citation type="submission" date="2018-08" db="EMBL/GenBank/DDBJ databases">
        <authorList>
            <person name="Rossello M."/>
        </authorList>
    </citation>
    <scope>NUCLEOTIDE SEQUENCE [LARGE SCALE GENOMIC DNA]</scope>
    <source>
        <strain evidence="11">cv. Chinese Spring</strain>
    </source>
</reference>
<name>A0A3B6MT05_WHEAT</name>